<dbReference type="Pfam" id="PF24626">
    <property type="entry name" value="SH3_Tf2-1"/>
    <property type="match status" value="1"/>
</dbReference>
<dbReference type="InterPro" id="IPR056924">
    <property type="entry name" value="SH3_Tf2-1"/>
</dbReference>
<dbReference type="AlphaFoldDB" id="A0A0L9TQZ7"/>
<dbReference type="SUPFAM" id="SSF54160">
    <property type="entry name" value="Chromo domain-like"/>
    <property type="match status" value="1"/>
</dbReference>
<dbReference type="PANTHER" id="PTHR46148">
    <property type="entry name" value="CHROMO DOMAIN-CONTAINING PROTEIN"/>
    <property type="match status" value="1"/>
</dbReference>
<sequence length="183" mass="20922">MVRQANKRRRPANVEVGDWVFLKIRPHRQSSMPTRLHSKLAARYFGPFQIIQKVGEAAYKLQLPETARIHPVFHVSQLKKAVGTQGVEKELPQELQGEGPSFWPVNVLGKRQLQQGDVEVPQLLIEWQVGGSDGATWEDEVTIREQYPDFNLGDKFGLQEAGIDRPKGKQGWIVYERRNRKAS</sequence>
<dbReference type="Gramene" id="KOM32862">
    <property type="protein sequence ID" value="KOM32862"/>
    <property type="gene ID" value="LR48_Vigan01g241800"/>
</dbReference>
<evidence type="ECO:0000313" key="2">
    <source>
        <dbReference type="EMBL" id="KOM32862.1"/>
    </source>
</evidence>
<organism evidence="2 3">
    <name type="scientific">Phaseolus angularis</name>
    <name type="common">Azuki bean</name>
    <name type="synonym">Vigna angularis</name>
    <dbReference type="NCBI Taxonomy" id="3914"/>
    <lineage>
        <taxon>Eukaryota</taxon>
        <taxon>Viridiplantae</taxon>
        <taxon>Streptophyta</taxon>
        <taxon>Embryophyta</taxon>
        <taxon>Tracheophyta</taxon>
        <taxon>Spermatophyta</taxon>
        <taxon>Magnoliopsida</taxon>
        <taxon>eudicotyledons</taxon>
        <taxon>Gunneridae</taxon>
        <taxon>Pentapetalae</taxon>
        <taxon>rosids</taxon>
        <taxon>fabids</taxon>
        <taxon>Fabales</taxon>
        <taxon>Fabaceae</taxon>
        <taxon>Papilionoideae</taxon>
        <taxon>50 kb inversion clade</taxon>
        <taxon>NPAAA clade</taxon>
        <taxon>indigoferoid/millettioid clade</taxon>
        <taxon>Phaseoleae</taxon>
        <taxon>Vigna</taxon>
    </lineage>
</organism>
<accession>A0A0L9TQZ7</accession>
<dbReference type="InterPro" id="IPR016197">
    <property type="entry name" value="Chromo-like_dom_sf"/>
</dbReference>
<dbReference type="OMA" id="FAPRANH"/>
<dbReference type="PANTHER" id="PTHR46148:SF52">
    <property type="entry name" value="OS04G0603800 PROTEIN"/>
    <property type="match status" value="1"/>
</dbReference>
<dbReference type="STRING" id="3914.A0A0L9TQZ7"/>
<dbReference type="Proteomes" id="UP000053144">
    <property type="component" value="Chromosome 1"/>
</dbReference>
<reference evidence="3" key="1">
    <citation type="journal article" date="2015" name="Proc. Natl. Acad. Sci. U.S.A.">
        <title>Genome sequencing of adzuki bean (Vigna angularis) provides insight into high starch and low fat accumulation and domestication.</title>
        <authorList>
            <person name="Yang K."/>
            <person name="Tian Z."/>
            <person name="Chen C."/>
            <person name="Luo L."/>
            <person name="Zhao B."/>
            <person name="Wang Z."/>
            <person name="Yu L."/>
            <person name="Li Y."/>
            <person name="Sun Y."/>
            <person name="Li W."/>
            <person name="Chen Y."/>
            <person name="Li Y."/>
            <person name="Zhang Y."/>
            <person name="Ai D."/>
            <person name="Zhao J."/>
            <person name="Shang C."/>
            <person name="Ma Y."/>
            <person name="Wu B."/>
            <person name="Wang M."/>
            <person name="Gao L."/>
            <person name="Sun D."/>
            <person name="Zhang P."/>
            <person name="Guo F."/>
            <person name="Wang W."/>
            <person name="Li Y."/>
            <person name="Wang J."/>
            <person name="Varshney R.K."/>
            <person name="Wang J."/>
            <person name="Ling H.Q."/>
            <person name="Wan P."/>
        </authorList>
    </citation>
    <scope>NUCLEOTIDE SEQUENCE</scope>
    <source>
        <strain evidence="3">cv. Jingnong 6</strain>
    </source>
</reference>
<feature type="domain" description="Tf2-1-like SH3-like" evidence="1">
    <location>
        <begin position="17"/>
        <end position="81"/>
    </location>
</feature>
<evidence type="ECO:0000259" key="1">
    <source>
        <dbReference type="Pfam" id="PF24626"/>
    </source>
</evidence>
<name>A0A0L9TQZ7_PHAAN</name>
<protein>
    <recommendedName>
        <fullName evidence="1">Tf2-1-like SH3-like domain-containing protein</fullName>
    </recommendedName>
</protein>
<evidence type="ECO:0000313" key="3">
    <source>
        <dbReference type="Proteomes" id="UP000053144"/>
    </source>
</evidence>
<proteinExistence type="predicted"/>
<gene>
    <name evidence="2" type="ORF">LR48_Vigan01g241800</name>
</gene>
<dbReference type="EMBL" id="CM003371">
    <property type="protein sequence ID" value="KOM32862.1"/>
    <property type="molecule type" value="Genomic_DNA"/>
</dbReference>